<comment type="subcellular location">
    <subcellularLocation>
        <location evidence="1">Cell membrane</location>
    </subcellularLocation>
</comment>
<keyword evidence="6 8" id="KW-1133">Transmembrane helix</keyword>
<sequence>MSKDVYEPSTSLSHNINSKIIHKKRLSRNYAFIKRSMDIVFAILGLIITSPIFLILGTLYFLGEARGPLFYKQRRFGKGGKLFFVYKFRSMVVNADETLKRNQFLYKKYIENNYKLEQDEDPRITKLGRFLRKTSIDELPQLINVLIGDMSLVGPRPIVEEELMEYKERKNVFLSVKPGITGYWQVNGRSTIGYPERVNVELYYVYHQSLKLDIYILLKTIYVVIQKKGAY</sequence>
<evidence type="ECO:0000256" key="5">
    <source>
        <dbReference type="ARBA" id="ARBA00022692"/>
    </source>
</evidence>
<keyword evidence="5 8" id="KW-0812">Transmembrane</keyword>
<dbReference type="PANTHER" id="PTHR30576">
    <property type="entry name" value="COLANIC BIOSYNTHESIS UDP-GLUCOSE LIPID CARRIER TRANSFERASE"/>
    <property type="match status" value="1"/>
</dbReference>
<evidence type="ECO:0000256" key="4">
    <source>
        <dbReference type="ARBA" id="ARBA00022679"/>
    </source>
</evidence>
<evidence type="ECO:0000313" key="11">
    <source>
        <dbReference type="Proteomes" id="UP000276349"/>
    </source>
</evidence>
<name>A0A3S0JVJ7_9BACI</name>
<dbReference type="Pfam" id="PF02397">
    <property type="entry name" value="Bac_transf"/>
    <property type="match status" value="1"/>
</dbReference>
<reference evidence="10 11" key="1">
    <citation type="submission" date="2018-12" db="EMBL/GenBank/DDBJ databases">
        <authorList>
            <person name="Yu L."/>
        </authorList>
    </citation>
    <scope>NUCLEOTIDE SEQUENCE [LARGE SCALE GENOMIC DNA]</scope>
    <source>
        <strain evidence="10 11">S5H2222</strain>
    </source>
</reference>
<dbReference type="EMBL" id="RXNR01000034">
    <property type="protein sequence ID" value="RTQ92075.1"/>
    <property type="molecule type" value="Genomic_DNA"/>
</dbReference>
<dbReference type="PANTHER" id="PTHR30576:SF4">
    <property type="entry name" value="UNDECAPRENYL-PHOSPHATE GALACTOSE PHOSPHOTRANSFERASE"/>
    <property type="match status" value="1"/>
</dbReference>
<comment type="caution">
    <text evidence="10">The sequence shown here is derived from an EMBL/GenBank/DDBJ whole genome shotgun (WGS) entry which is preliminary data.</text>
</comment>
<evidence type="ECO:0000256" key="6">
    <source>
        <dbReference type="ARBA" id="ARBA00022989"/>
    </source>
</evidence>
<feature type="domain" description="Bacterial sugar transferase" evidence="9">
    <location>
        <begin position="34"/>
        <end position="225"/>
    </location>
</feature>
<dbReference type="OrthoDB" id="9808602at2"/>
<keyword evidence="11" id="KW-1185">Reference proteome</keyword>
<dbReference type="InterPro" id="IPR003362">
    <property type="entry name" value="Bact_transf"/>
</dbReference>
<accession>A0A3S0JVJ7</accession>
<keyword evidence="3" id="KW-1003">Cell membrane</keyword>
<gene>
    <name evidence="10" type="ORF">EKG35_12360</name>
</gene>
<evidence type="ECO:0000256" key="7">
    <source>
        <dbReference type="ARBA" id="ARBA00023136"/>
    </source>
</evidence>
<keyword evidence="7 8" id="KW-0472">Membrane</keyword>
<evidence type="ECO:0000256" key="1">
    <source>
        <dbReference type="ARBA" id="ARBA00004236"/>
    </source>
</evidence>
<comment type="similarity">
    <text evidence="2">Belongs to the bacterial sugar transferase family.</text>
</comment>
<evidence type="ECO:0000256" key="2">
    <source>
        <dbReference type="ARBA" id="ARBA00006464"/>
    </source>
</evidence>
<dbReference type="GO" id="GO:0016780">
    <property type="term" value="F:phosphotransferase activity, for other substituted phosphate groups"/>
    <property type="evidence" value="ECO:0007669"/>
    <property type="project" value="TreeGrafter"/>
</dbReference>
<dbReference type="GO" id="GO:0005886">
    <property type="term" value="C:plasma membrane"/>
    <property type="evidence" value="ECO:0007669"/>
    <property type="project" value="UniProtKB-SubCell"/>
</dbReference>
<organism evidence="10 11">
    <name type="scientific">Lysinibacillus telephonicus</name>
    <dbReference type="NCBI Taxonomy" id="1714840"/>
    <lineage>
        <taxon>Bacteria</taxon>
        <taxon>Bacillati</taxon>
        <taxon>Bacillota</taxon>
        <taxon>Bacilli</taxon>
        <taxon>Bacillales</taxon>
        <taxon>Bacillaceae</taxon>
        <taxon>Lysinibacillus</taxon>
    </lineage>
</organism>
<dbReference type="AlphaFoldDB" id="A0A3S0JVJ7"/>
<keyword evidence="4 10" id="KW-0808">Transferase</keyword>
<feature type="transmembrane region" description="Helical" evidence="8">
    <location>
        <begin position="39"/>
        <end position="62"/>
    </location>
</feature>
<dbReference type="RefSeq" id="WP_126294776.1">
    <property type="nucleotide sequence ID" value="NZ_CP155468.1"/>
</dbReference>
<dbReference type="Proteomes" id="UP000276349">
    <property type="component" value="Unassembled WGS sequence"/>
</dbReference>
<proteinExistence type="inferred from homology"/>
<evidence type="ECO:0000313" key="10">
    <source>
        <dbReference type="EMBL" id="RTQ92075.1"/>
    </source>
</evidence>
<evidence type="ECO:0000256" key="8">
    <source>
        <dbReference type="SAM" id="Phobius"/>
    </source>
</evidence>
<evidence type="ECO:0000256" key="3">
    <source>
        <dbReference type="ARBA" id="ARBA00022475"/>
    </source>
</evidence>
<evidence type="ECO:0000259" key="9">
    <source>
        <dbReference type="Pfam" id="PF02397"/>
    </source>
</evidence>
<protein>
    <submittedName>
        <fullName evidence="10">Sugar transferase</fullName>
    </submittedName>
</protein>